<evidence type="ECO:0000256" key="2">
    <source>
        <dbReference type="SAM" id="Phobius"/>
    </source>
</evidence>
<dbReference type="Proteomes" id="UP000886819">
    <property type="component" value="Unassembled WGS sequence"/>
</dbReference>
<keyword evidence="2" id="KW-0812">Transmembrane</keyword>
<dbReference type="InterPro" id="IPR055382">
    <property type="entry name" value="DUF7601"/>
</dbReference>
<organism evidence="4 5">
    <name type="scientific">Candidatus Avichristensenella intestinipullorum</name>
    <dbReference type="NCBI Taxonomy" id="2840693"/>
    <lineage>
        <taxon>Bacteria</taxon>
        <taxon>Bacillati</taxon>
        <taxon>Bacillota</taxon>
        <taxon>Clostridia</taxon>
        <taxon>Candidatus Avichristensenella</taxon>
    </lineage>
</organism>
<feature type="domain" description="DUF7601" evidence="3">
    <location>
        <begin position="6"/>
        <end position="86"/>
    </location>
</feature>
<keyword evidence="2" id="KW-0472">Membrane</keyword>
<feature type="compositionally biased region" description="Gly residues" evidence="1">
    <location>
        <begin position="213"/>
        <end position="223"/>
    </location>
</feature>
<keyword evidence="2" id="KW-1133">Transmembrane helix</keyword>
<protein>
    <recommendedName>
        <fullName evidence="3">DUF7601 domain-containing protein</fullName>
    </recommendedName>
</protein>
<evidence type="ECO:0000259" key="3">
    <source>
        <dbReference type="Pfam" id="PF24547"/>
    </source>
</evidence>
<accession>A0A9D1CJ14</accession>
<evidence type="ECO:0000256" key="1">
    <source>
        <dbReference type="SAM" id="MobiDB-lite"/>
    </source>
</evidence>
<name>A0A9D1CJ14_9FIRM</name>
<dbReference type="Gene3D" id="2.60.40.1140">
    <property type="entry name" value="Collagen-binding surface protein Cna, B-type domain"/>
    <property type="match status" value="2"/>
</dbReference>
<feature type="transmembrane region" description="Helical" evidence="2">
    <location>
        <begin position="239"/>
        <end position="257"/>
    </location>
</feature>
<sequence length="268" mass="27663">MKDGETPLSGTFACVGTQTSLTFQAGKATFPLKHGQSITIQGIPAGVTYEVTEAEANMDGYEMTSTNATGTIQKDIAATAAFTNTKVPSGTLTVTKTVSGNGVQPADRNKEWGFTVTMKHGETPLEGKFDCEGTQTSLSFNANGHADVRLKHGESITIQGIPAGVTYTVTEDMADLDGFKTTSTGATGTIQEGKAVTAAFTNTKNGDVTGTGEDTGAGTGEDTGAGTPVPQTGDADSPGLWLFLLALSAMGLTAVFLRAKRAPGRRRP</sequence>
<feature type="region of interest" description="Disordered" evidence="1">
    <location>
        <begin position="205"/>
        <end position="233"/>
    </location>
</feature>
<proteinExistence type="predicted"/>
<evidence type="ECO:0000313" key="4">
    <source>
        <dbReference type="EMBL" id="HIQ62913.1"/>
    </source>
</evidence>
<gene>
    <name evidence="4" type="ORF">IAA66_04925</name>
</gene>
<evidence type="ECO:0000313" key="5">
    <source>
        <dbReference type="Proteomes" id="UP000886819"/>
    </source>
</evidence>
<reference evidence="4" key="1">
    <citation type="submission" date="2020-10" db="EMBL/GenBank/DDBJ databases">
        <authorList>
            <person name="Gilroy R."/>
        </authorList>
    </citation>
    <scope>NUCLEOTIDE SEQUENCE</scope>
    <source>
        <strain evidence="4">ChiHile30-977</strain>
    </source>
</reference>
<reference evidence="4" key="2">
    <citation type="journal article" date="2021" name="PeerJ">
        <title>Extensive microbial diversity within the chicken gut microbiome revealed by metagenomics and culture.</title>
        <authorList>
            <person name="Gilroy R."/>
            <person name="Ravi A."/>
            <person name="Getino M."/>
            <person name="Pursley I."/>
            <person name="Horton D.L."/>
            <person name="Alikhan N.F."/>
            <person name="Baker D."/>
            <person name="Gharbi K."/>
            <person name="Hall N."/>
            <person name="Watson M."/>
            <person name="Adriaenssens E.M."/>
            <person name="Foster-Nyarko E."/>
            <person name="Jarju S."/>
            <person name="Secka A."/>
            <person name="Antonio M."/>
            <person name="Oren A."/>
            <person name="Chaudhuri R.R."/>
            <person name="La Ragione R."/>
            <person name="Hildebrand F."/>
            <person name="Pallen M.J."/>
        </authorList>
    </citation>
    <scope>NUCLEOTIDE SEQUENCE</scope>
    <source>
        <strain evidence="4">ChiHile30-977</strain>
    </source>
</reference>
<feature type="domain" description="DUF7601" evidence="3">
    <location>
        <begin position="90"/>
        <end position="204"/>
    </location>
</feature>
<dbReference type="Pfam" id="PF24547">
    <property type="entry name" value="DUF7601"/>
    <property type="match status" value="2"/>
</dbReference>
<dbReference type="EMBL" id="DVFI01000076">
    <property type="protein sequence ID" value="HIQ62913.1"/>
    <property type="molecule type" value="Genomic_DNA"/>
</dbReference>
<dbReference type="AlphaFoldDB" id="A0A9D1CJ14"/>
<comment type="caution">
    <text evidence="4">The sequence shown here is derived from an EMBL/GenBank/DDBJ whole genome shotgun (WGS) entry which is preliminary data.</text>
</comment>